<accession>A0A438CW25</accession>
<dbReference type="Proteomes" id="UP000288805">
    <property type="component" value="Unassembled WGS sequence"/>
</dbReference>
<dbReference type="PANTHER" id="PTHR34427">
    <property type="entry name" value="DUF4283 DOMAIN PROTEIN"/>
    <property type="match status" value="1"/>
</dbReference>
<evidence type="ECO:0000313" key="2">
    <source>
        <dbReference type="EMBL" id="RVW73832.1"/>
    </source>
</evidence>
<proteinExistence type="predicted"/>
<dbReference type="EMBL" id="QGNW01000382">
    <property type="protein sequence ID" value="RVW73832.1"/>
    <property type="molecule type" value="Genomic_DNA"/>
</dbReference>
<comment type="caution">
    <text evidence="1">The sequence shown here is derived from an EMBL/GenBank/DDBJ whole genome shotgun (WGS) entry which is preliminary data.</text>
</comment>
<protein>
    <submittedName>
        <fullName evidence="1">Uncharacterized protein</fullName>
    </submittedName>
</protein>
<sequence length="223" mass="25469">MLKGCIWERRGISSWIRFGEVSLRCLLEGVEACCREIDNRSWVLGWEEGGRKYRLERRFNEARRFILCSVRDLERLKENQSSKGFTEGEGGPKVLWREKGVETKSYANVVKSKLGRIGDSVWLEVGCLCKDSFANEAWVRVVGLPLHLWSREVFKRIGDGCRGFVAMDEDTNSLTELQWAQILVKRAVRVLPNTAQCTLPRPVYDHFPIPLDGGGVRRGSIPI</sequence>
<name>A0A438CW25_VITVI</name>
<reference evidence="1 3" key="1">
    <citation type="journal article" date="2018" name="PLoS Genet.">
        <title>Population sequencing reveals clonal diversity and ancestral inbreeding in the grapevine cultivar Chardonnay.</title>
        <authorList>
            <person name="Roach M.J."/>
            <person name="Johnson D.L."/>
            <person name="Bohlmann J."/>
            <person name="van Vuuren H.J."/>
            <person name="Jones S.J."/>
            <person name="Pretorius I.S."/>
            <person name="Schmidt S.A."/>
            <person name="Borneman A.R."/>
        </authorList>
    </citation>
    <scope>NUCLEOTIDE SEQUENCE [LARGE SCALE GENOMIC DNA]</scope>
    <source>
        <strain evidence="3">cv. Chardonnay</strain>
        <strain evidence="1">I10V1</strain>
        <tissue evidence="1">Leaf</tissue>
    </source>
</reference>
<organism evidence="1 3">
    <name type="scientific">Vitis vinifera</name>
    <name type="common">Grape</name>
    <dbReference type="NCBI Taxonomy" id="29760"/>
    <lineage>
        <taxon>Eukaryota</taxon>
        <taxon>Viridiplantae</taxon>
        <taxon>Streptophyta</taxon>
        <taxon>Embryophyta</taxon>
        <taxon>Tracheophyta</taxon>
        <taxon>Spermatophyta</taxon>
        <taxon>Magnoliopsida</taxon>
        <taxon>eudicotyledons</taxon>
        <taxon>Gunneridae</taxon>
        <taxon>Pentapetalae</taxon>
        <taxon>rosids</taxon>
        <taxon>Vitales</taxon>
        <taxon>Vitaceae</taxon>
        <taxon>Viteae</taxon>
        <taxon>Vitis</taxon>
    </lineage>
</organism>
<evidence type="ECO:0000313" key="1">
    <source>
        <dbReference type="EMBL" id="RVW27405.1"/>
    </source>
</evidence>
<dbReference type="AlphaFoldDB" id="A0A438CW25"/>
<dbReference type="EMBL" id="QGNW01001952">
    <property type="protein sequence ID" value="RVW27405.1"/>
    <property type="molecule type" value="Genomic_DNA"/>
</dbReference>
<gene>
    <name evidence="2" type="ORF">CK203_056664</name>
    <name evidence="1" type="ORF">CK203_095436</name>
</gene>
<dbReference type="PANTHER" id="PTHR34427:SF5">
    <property type="entry name" value="DUF4283 DOMAIN-CONTAINING PROTEIN"/>
    <property type="match status" value="1"/>
</dbReference>
<evidence type="ECO:0000313" key="3">
    <source>
        <dbReference type="Proteomes" id="UP000288805"/>
    </source>
</evidence>